<gene>
    <name evidence="2" type="ORF">DM01DRAFT_1378379</name>
</gene>
<dbReference type="Proteomes" id="UP000242146">
    <property type="component" value="Unassembled WGS sequence"/>
</dbReference>
<reference evidence="2 3" key="1">
    <citation type="submission" date="2016-07" db="EMBL/GenBank/DDBJ databases">
        <title>Pervasive Adenine N6-methylation of Active Genes in Fungi.</title>
        <authorList>
            <consortium name="DOE Joint Genome Institute"/>
            <person name="Mondo S.J."/>
            <person name="Dannebaum R.O."/>
            <person name="Kuo R.C."/>
            <person name="Labutti K."/>
            <person name="Haridas S."/>
            <person name="Kuo A."/>
            <person name="Salamov A."/>
            <person name="Ahrendt S.R."/>
            <person name="Lipzen A."/>
            <person name="Sullivan W."/>
            <person name="Andreopoulos W.B."/>
            <person name="Clum A."/>
            <person name="Lindquist E."/>
            <person name="Daum C."/>
            <person name="Ramamoorthy G.K."/>
            <person name="Gryganskyi A."/>
            <person name="Culley D."/>
            <person name="Magnuson J.K."/>
            <person name="James T.Y."/>
            <person name="O'Malley M.A."/>
            <person name="Stajich J.E."/>
            <person name="Spatafora J.W."/>
            <person name="Visel A."/>
            <person name="Grigoriev I.V."/>
        </authorList>
    </citation>
    <scope>NUCLEOTIDE SEQUENCE [LARGE SCALE GENOMIC DNA]</scope>
    <source>
        <strain evidence="2 3">NRRL 3301</strain>
    </source>
</reference>
<comment type="caution">
    <text evidence="2">The sequence shown here is derived from an EMBL/GenBank/DDBJ whole genome shotgun (WGS) entry which is preliminary data.</text>
</comment>
<dbReference type="AlphaFoldDB" id="A0A1X2G4B8"/>
<evidence type="ECO:0000313" key="3">
    <source>
        <dbReference type="Proteomes" id="UP000242146"/>
    </source>
</evidence>
<sequence>MRLLWKEIGQEYCRSNRKNTKPNRRNRRNKRQKKQRQRPTQVKVEGVLTRSFWLPLLLPAHALPQGLAITQSLEDESLREIINPVHPQRKDDTRNRLSTTTLPTADTPLIMFGNGMEGKINSPITRETFLALWTMSFGRRKNALLLLNKLKLKKVLTMMTKSNLTLDIATTHRPSPWLSEVTVYASKQCHRCQTIYGRDIMAAENFYRQGQRQLLGQPVESAFSRRHQE</sequence>
<evidence type="ECO:0000313" key="2">
    <source>
        <dbReference type="EMBL" id="ORX44571.1"/>
    </source>
</evidence>
<keyword evidence="3" id="KW-1185">Reference proteome</keyword>
<accession>A0A1X2G4B8</accession>
<dbReference type="EMBL" id="MCGT01000047">
    <property type="protein sequence ID" value="ORX44571.1"/>
    <property type="molecule type" value="Genomic_DNA"/>
</dbReference>
<evidence type="ECO:0000256" key="1">
    <source>
        <dbReference type="SAM" id="MobiDB-lite"/>
    </source>
</evidence>
<proteinExistence type="predicted"/>
<organism evidence="2 3">
    <name type="scientific">Hesseltinella vesiculosa</name>
    <dbReference type="NCBI Taxonomy" id="101127"/>
    <lineage>
        <taxon>Eukaryota</taxon>
        <taxon>Fungi</taxon>
        <taxon>Fungi incertae sedis</taxon>
        <taxon>Mucoromycota</taxon>
        <taxon>Mucoromycotina</taxon>
        <taxon>Mucoromycetes</taxon>
        <taxon>Mucorales</taxon>
        <taxon>Cunninghamellaceae</taxon>
        <taxon>Hesseltinella</taxon>
    </lineage>
</organism>
<feature type="region of interest" description="Disordered" evidence="1">
    <location>
        <begin position="14"/>
        <end position="41"/>
    </location>
</feature>
<name>A0A1X2G4B8_9FUNG</name>
<protein>
    <submittedName>
        <fullName evidence="2">Uncharacterized protein</fullName>
    </submittedName>
</protein>
<feature type="compositionally biased region" description="Basic residues" evidence="1">
    <location>
        <begin position="15"/>
        <end position="37"/>
    </location>
</feature>